<evidence type="ECO:0000313" key="4">
    <source>
        <dbReference type="Proteomes" id="UP000295252"/>
    </source>
</evidence>
<comment type="similarity">
    <text evidence="1">Belongs to the BetVI family.</text>
</comment>
<dbReference type="Gene3D" id="3.30.530.20">
    <property type="match status" value="1"/>
</dbReference>
<name>A0A068TR76_COFCA</name>
<feature type="domain" description="Bet v I/Major latex protein" evidence="2">
    <location>
        <begin position="1"/>
        <end position="160"/>
    </location>
</feature>
<dbReference type="GO" id="GO:0010427">
    <property type="term" value="F:abscisic acid binding"/>
    <property type="evidence" value="ECO:0007669"/>
    <property type="project" value="InterPro"/>
</dbReference>
<gene>
    <name evidence="3" type="ORF">GSCOC_T00025735001</name>
</gene>
<dbReference type="InterPro" id="IPR000916">
    <property type="entry name" value="Bet_v_I/MLP"/>
</dbReference>
<dbReference type="Gramene" id="CDO98810">
    <property type="protein sequence ID" value="CDO98810"/>
    <property type="gene ID" value="GSCOC_T00025735001"/>
</dbReference>
<dbReference type="OrthoDB" id="1626478at2759"/>
<dbReference type="InParanoid" id="A0A068TR76"/>
<reference evidence="4" key="1">
    <citation type="journal article" date="2014" name="Science">
        <title>The coffee genome provides insight into the convergent evolution of caffeine biosynthesis.</title>
        <authorList>
            <person name="Denoeud F."/>
            <person name="Carretero-Paulet L."/>
            <person name="Dereeper A."/>
            <person name="Droc G."/>
            <person name="Guyot R."/>
            <person name="Pietrella M."/>
            <person name="Zheng C."/>
            <person name="Alberti A."/>
            <person name="Anthony F."/>
            <person name="Aprea G."/>
            <person name="Aury J.M."/>
            <person name="Bento P."/>
            <person name="Bernard M."/>
            <person name="Bocs S."/>
            <person name="Campa C."/>
            <person name="Cenci A."/>
            <person name="Combes M.C."/>
            <person name="Crouzillat D."/>
            <person name="Da Silva C."/>
            <person name="Daddiego L."/>
            <person name="De Bellis F."/>
            <person name="Dussert S."/>
            <person name="Garsmeur O."/>
            <person name="Gayraud T."/>
            <person name="Guignon V."/>
            <person name="Jahn K."/>
            <person name="Jamilloux V."/>
            <person name="Joet T."/>
            <person name="Labadie K."/>
            <person name="Lan T."/>
            <person name="Leclercq J."/>
            <person name="Lepelley M."/>
            <person name="Leroy T."/>
            <person name="Li L.T."/>
            <person name="Librado P."/>
            <person name="Lopez L."/>
            <person name="Munoz A."/>
            <person name="Noel B."/>
            <person name="Pallavicini A."/>
            <person name="Perrotta G."/>
            <person name="Poncet V."/>
            <person name="Pot D."/>
            <person name="Priyono X."/>
            <person name="Rigoreau M."/>
            <person name="Rouard M."/>
            <person name="Rozas J."/>
            <person name="Tranchant-Dubreuil C."/>
            <person name="VanBuren R."/>
            <person name="Zhang Q."/>
            <person name="Andrade A.C."/>
            <person name="Argout X."/>
            <person name="Bertrand B."/>
            <person name="de Kochko A."/>
            <person name="Graziosi G."/>
            <person name="Henry R.J."/>
            <person name="Jayarama X."/>
            <person name="Ming R."/>
            <person name="Nagai C."/>
            <person name="Rounsley S."/>
            <person name="Sankoff D."/>
            <person name="Giuliano G."/>
            <person name="Albert V.A."/>
            <person name="Wincker P."/>
            <person name="Lashermes P."/>
        </authorList>
    </citation>
    <scope>NUCLEOTIDE SEQUENCE [LARGE SCALE GENOMIC DNA]</scope>
    <source>
        <strain evidence="4">cv. DH200-94</strain>
    </source>
</reference>
<dbReference type="PANTHER" id="PTHR31213">
    <property type="entry name" value="OS08G0374000 PROTEIN-RELATED"/>
    <property type="match status" value="1"/>
</dbReference>
<dbReference type="SUPFAM" id="SSF55961">
    <property type="entry name" value="Bet v1-like"/>
    <property type="match status" value="1"/>
</dbReference>
<dbReference type="GO" id="GO:0005634">
    <property type="term" value="C:nucleus"/>
    <property type="evidence" value="ECO:0007669"/>
    <property type="project" value="TreeGrafter"/>
</dbReference>
<evidence type="ECO:0000313" key="3">
    <source>
        <dbReference type="EMBL" id="CDO98810.1"/>
    </source>
</evidence>
<dbReference type="InterPro" id="IPR050279">
    <property type="entry name" value="Plant_def-hormone_signal"/>
</dbReference>
<organism evidence="3 4">
    <name type="scientific">Coffea canephora</name>
    <name type="common">Robusta coffee</name>
    <dbReference type="NCBI Taxonomy" id="49390"/>
    <lineage>
        <taxon>Eukaryota</taxon>
        <taxon>Viridiplantae</taxon>
        <taxon>Streptophyta</taxon>
        <taxon>Embryophyta</taxon>
        <taxon>Tracheophyta</taxon>
        <taxon>Spermatophyta</taxon>
        <taxon>Magnoliopsida</taxon>
        <taxon>eudicotyledons</taxon>
        <taxon>Gunneridae</taxon>
        <taxon>Pentapetalae</taxon>
        <taxon>asterids</taxon>
        <taxon>lamiids</taxon>
        <taxon>Gentianales</taxon>
        <taxon>Rubiaceae</taxon>
        <taxon>Ixoroideae</taxon>
        <taxon>Gardenieae complex</taxon>
        <taxon>Bertiereae - Coffeeae clade</taxon>
        <taxon>Coffeeae</taxon>
        <taxon>Coffea</taxon>
    </lineage>
</organism>
<dbReference type="Pfam" id="PF00407">
    <property type="entry name" value="Bet_v_1"/>
    <property type="match status" value="1"/>
</dbReference>
<evidence type="ECO:0000259" key="2">
    <source>
        <dbReference type="Pfam" id="PF00407"/>
    </source>
</evidence>
<dbReference type="GO" id="GO:0038023">
    <property type="term" value="F:signaling receptor activity"/>
    <property type="evidence" value="ECO:0007669"/>
    <property type="project" value="InterPro"/>
</dbReference>
<dbReference type="GO" id="GO:0006952">
    <property type="term" value="P:defense response"/>
    <property type="evidence" value="ECO:0007669"/>
    <property type="project" value="InterPro"/>
</dbReference>
<dbReference type="Proteomes" id="UP000295252">
    <property type="component" value="Chromosome V"/>
</dbReference>
<dbReference type="PRINTS" id="PR00634">
    <property type="entry name" value="BETALLERGEN"/>
</dbReference>
<dbReference type="GO" id="GO:0005737">
    <property type="term" value="C:cytoplasm"/>
    <property type="evidence" value="ECO:0007669"/>
    <property type="project" value="TreeGrafter"/>
</dbReference>
<dbReference type="PANTHER" id="PTHR31213:SF17">
    <property type="entry name" value="MAJOR ALLERGEN PRU AR 1-LIKE"/>
    <property type="match status" value="1"/>
</dbReference>
<dbReference type="CDD" id="cd07816">
    <property type="entry name" value="Bet_v1-like"/>
    <property type="match status" value="1"/>
</dbReference>
<proteinExistence type="inferred from homology"/>
<protein>
    <recommendedName>
        <fullName evidence="2">Bet v I/Major latex protein domain-containing protein</fullName>
    </recommendedName>
</protein>
<dbReference type="InterPro" id="IPR023393">
    <property type="entry name" value="START-like_dom_sf"/>
</dbReference>
<keyword evidence="4" id="KW-1185">Reference proteome</keyword>
<dbReference type="GO" id="GO:0004864">
    <property type="term" value="F:protein phosphatase inhibitor activity"/>
    <property type="evidence" value="ECO:0007669"/>
    <property type="project" value="InterPro"/>
</dbReference>
<accession>A0A068TR76</accession>
<dbReference type="EMBL" id="HG739087">
    <property type="protein sequence ID" value="CDO98810.1"/>
    <property type="molecule type" value="Genomic_DNA"/>
</dbReference>
<dbReference type="STRING" id="49390.A0A068TR76"/>
<dbReference type="InterPro" id="IPR024949">
    <property type="entry name" value="Bet_v_I_allergen"/>
</dbReference>
<sequence length="165" mass="18028">MGAVTFTEEFTSTIPASRLFKALILDSDNLIPKIAPQAVKNVELIEGDGGPGSIKKMNFGEGKTINSTLDMYVKHRIDAVDKENLTYAYTLIDGDALMDKLDSISYEMKFEPSPDGGCKGKNVSTYHTKPGVEIKEEEIKDGKEKAAGVFKLVEAYLLANPEAYA</sequence>
<dbReference type="PhylomeDB" id="A0A068TR76"/>
<dbReference type="FunFam" id="3.30.530.20:FF:000007">
    <property type="entry name" value="Major pollen allergen Bet v 1-A"/>
    <property type="match status" value="1"/>
</dbReference>
<dbReference type="AlphaFoldDB" id="A0A068TR76"/>
<dbReference type="OMA" id="YEMKFEP"/>
<evidence type="ECO:0000256" key="1">
    <source>
        <dbReference type="ARBA" id="ARBA00009744"/>
    </source>
</evidence>
<dbReference type="GO" id="GO:0009738">
    <property type="term" value="P:abscisic acid-activated signaling pathway"/>
    <property type="evidence" value="ECO:0007669"/>
    <property type="project" value="InterPro"/>
</dbReference>